<evidence type="ECO:0000313" key="4">
    <source>
        <dbReference type="Proteomes" id="UP000270296"/>
    </source>
</evidence>
<reference evidence="3 4" key="1">
    <citation type="submission" date="2018-11" db="EMBL/GenBank/DDBJ databases">
        <authorList>
            <consortium name="Pathogen Informatics"/>
        </authorList>
    </citation>
    <scope>NUCLEOTIDE SEQUENCE [LARGE SCALE GENOMIC DNA]</scope>
</reference>
<name>A0A3P8AXF4_9BILA</name>
<dbReference type="EMBL" id="UZAM01009477">
    <property type="protein sequence ID" value="VDP09170.1"/>
    <property type="molecule type" value="Genomic_DNA"/>
</dbReference>
<evidence type="ECO:0000256" key="1">
    <source>
        <dbReference type="SAM" id="Coils"/>
    </source>
</evidence>
<keyword evidence="4" id="KW-1185">Reference proteome</keyword>
<sequence length="485" mass="55597">MVLWLDIVRRISQLFLDIRKKSTVERAEVKDLNIYDRSRKDVEDVVVEIHNGEPEPNSPQTFRNHGATNELVNMLQDEISRLRSQLATVTKSLGDVHDEEYVHKAASPVSGYGSCNESEVRRLKEKKIKSMKAEMDNLQEQLSSKSTNLLRCEDKLRKVQQEKNRISAELSDVLRTAKRRNTEADHSDARFEPSSPSPHIVRSKSDNVLTTPRTKERDEELTKHSSLASKQRRSLSSSPERRAGNVNRYCNVCRLYRNGLLSHYQRRGHRGSVIKDSKLLSFAAKGRNLDDASEAVVDKLIEENLSLWDMCRKAKADYDSLQQEHEVLRNSYNQVNMLFNCFLLPMFAASRVLFSFKLKHQNIALGKEQRQTPSAEKILMTKKNTEQGTHTPPATSDQLVDHYKSLLAKSDAEKSRHEANYALVSGQKVKITLRKIVQHLFLTLQNGKRFETEYQIENLVAFSMVILIAAHIDQSYHSLNENVQS</sequence>
<feature type="compositionally biased region" description="Basic and acidic residues" evidence="2">
    <location>
        <begin position="213"/>
        <end position="223"/>
    </location>
</feature>
<feature type="compositionally biased region" description="Basic and acidic residues" evidence="2">
    <location>
        <begin position="180"/>
        <end position="191"/>
    </location>
</feature>
<feature type="coiled-coil region" evidence="1">
    <location>
        <begin position="121"/>
        <end position="176"/>
    </location>
</feature>
<evidence type="ECO:0000256" key="2">
    <source>
        <dbReference type="SAM" id="MobiDB-lite"/>
    </source>
</evidence>
<feature type="region of interest" description="Disordered" evidence="2">
    <location>
        <begin position="180"/>
        <end position="242"/>
    </location>
</feature>
<accession>A0A3P8AXF4</accession>
<keyword evidence="1" id="KW-0175">Coiled coil</keyword>
<protein>
    <submittedName>
        <fullName evidence="3">Uncharacterized protein</fullName>
    </submittedName>
</protein>
<evidence type="ECO:0000313" key="3">
    <source>
        <dbReference type="EMBL" id="VDP09170.1"/>
    </source>
</evidence>
<gene>
    <name evidence="3" type="ORF">SBAD_LOCUS6082</name>
</gene>
<dbReference type="AlphaFoldDB" id="A0A3P8AXF4"/>
<proteinExistence type="predicted"/>
<dbReference type="Proteomes" id="UP000270296">
    <property type="component" value="Unassembled WGS sequence"/>
</dbReference>
<feature type="compositionally biased region" description="Polar residues" evidence="2">
    <location>
        <begin position="224"/>
        <end position="238"/>
    </location>
</feature>
<organism evidence="3 4">
    <name type="scientific">Soboliphyme baturini</name>
    <dbReference type="NCBI Taxonomy" id="241478"/>
    <lineage>
        <taxon>Eukaryota</taxon>
        <taxon>Metazoa</taxon>
        <taxon>Ecdysozoa</taxon>
        <taxon>Nematoda</taxon>
        <taxon>Enoplea</taxon>
        <taxon>Dorylaimia</taxon>
        <taxon>Dioctophymatida</taxon>
        <taxon>Dioctophymatoidea</taxon>
        <taxon>Soboliphymatidae</taxon>
        <taxon>Soboliphyme</taxon>
    </lineage>
</organism>